<evidence type="ECO:0008006" key="3">
    <source>
        <dbReference type="Google" id="ProtNLM"/>
    </source>
</evidence>
<keyword evidence="2" id="KW-1185">Reference proteome</keyword>
<dbReference type="Proteomes" id="UP001202328">
    <property type="component" value="Unassembled WGS sequence"/>
</dbReference>
<dbReference type="PANTHER" id="PTHR11439">
    <property type="entry name" value="GAG-POL-RELATED RETROTRANSPOSON"/>
    <property type="match status" value="1"/>
</dbReference>
<organism evidence="1 2">
    <name type="scientific">Papaver atlanticum</name>
    <dbReference type="NCBI Taxonomy" id="357466"/>
    <lineage>
        <taxon>Eukaryota</taxon>
        <taxon>Viridiplantae</taxon>
        <taxon>Streptophyta</taxon>
        <taxon>Embryophyta</taxon>
        <taxon>Tracheophyta</taxon>
        <taxon>Spermatophyta</taxon>
        <taxon>Magnoliopsida</taxon>
        <taxon>Ranunculales</taxon>
        <taxon>Papaveraceae</taxon>
        <taxon>Papaveroideae</taxon>
        <taxon>Papaver</taxon>
    </lineage>
</organism>
<accession>A0AAD4T7N2</accession>
<evidence type="ECO:0000313" key="2">
    <source>
        <dbReference type="Proteomes" id="UP001202328"/>
    </source>
</evidence>
<sequence>METVLLGAKPAEFPMETNHQLTLAKGKILDDVEKFRRLVGRLIYLSVTRPDIAYLVHILSQFMQQPRVKHWEAALRVVRYLKKNPGQRILLRFDSGLSLNGWVSISVSIYYDGDEELSRLFLSSSIRLLLNSSHFSNDL</sequence>
<dbReference type="EMBL" id="JAJJMB010003726">
    <property type="protein sequence ID" value="KAI3945735.1"/>
    <property type="molecule type" value="Genomic_DNA"/>
</dbReference>
<reference evidence="1" key="1">
    <citation type="submission" date="2022-04" db="EMBL/GenBank/DDBJ databases">
        <title>A functionally conserved STORR gene fusion in Papaver species that diverged 16.8 million years ago.</title>
        <authorList>
            <person name="Catania T."/>
        </authorList>
    </citation>
    <scope>NUCLEOTIDE SEQUENCE</scope>
    <source>
        <strain evidence="1">S-188037</strain>
    </source>
</reference>
<dbReference type="PANTHER" id="PTHR11439:SF462">
    <property type="match status" value="1"/>
</dbReference>
<gene>
    <name evidence="1" type="ORF">MKW98_023009</name>
</gene>
<dbReference type="AlphaFoldDB" id="A0AAD4T7N2"/>
<protein>
    <recommendedName>
        <fullName evidence="3">Mitochondrial protein</fullName>
    </recommendedName>
</protein>
<name>A0AAD4T7N2_9MAGN</name>
<comment type="caution">
    <text evidence="1">The sequence shown here is derived from an EMBL/GenBank/DDBJ whole genome shotgun (WGS) entry which is preliminary data.</text>
</comment>
<evidence type="ECO:0000313" key="1">
    <source>
        <dbReference type="EMBL" id="KAI3945735.1"/>
    </source>
</evidence>
<proteinExistence type="predicted"/>